<name>A0A7V3RGY5_UNCW3</name>
<dbReference type="AlphaFoldDB" id="A0A7V3RGY5"/>
<accession>A0A7V3RGY5</accession>
<reference evidence="1" key="1">
    <citation type="journal article" date="2020" name="mSystems">
        <title>Genome- and Community-Level Interaction Insights into Carbon Utilization and Element Cycling Functions of Hydrothermarchaeota in Hydrothermal Sediment.</title>
        <authorList>
            <person name="Zhou Z."/>
            <person name="Liu Y."/>
            <person name="Xu W."/>
            <person name="Pan J."/>
            <person name="Luo Z.H."/>
            <person name="Li M."/>
        </authorList>
    </citation>
    <scope>NUCLEOTIDE SEQUENCE [LARGE SCALE GENOMIC DNA]</scope>
    <source>
        <strain evidence="1">SpSt-961</strain>
    </source>
</reference>
<dbReference type="Gene3D" id="2.40.160.60">
    <property type="entry name" value="Outer membrane protein transport protein (OMPP1/FadL/TodX)"/>
    <property type="match status" value="1"/>
</dbReference>
<sequence>MEYSFSAQKPGATFLLISPTAKATGMAYVWTSIVRDASANYYNGAGLAFLKSVNITFTYFKYLPGLQDDMPYIYVAGAYPLVNSSWGFDVICYSPGKKYFFDRNGNYLGEKRVYDISPQIN</sequence>
<gene>
    <name evidence="1" type="ORF">ENX68_02650</name>
</gene>
<evidence type="ECO:0000313" key="1">
    <source>
        <dbReference type="EMBL" id="HGE77886.1"/>
    </source>
</evidence>
<dbReference type="SUPFAM" id="SSF56935">
    <property type="entry name" value="Porins"/>
    <property type="match status" value="1"/>
</dbReference>
<comment type="caution">
    <text evidence="1">The sequence shown here is derived from an EMBL/GenBank/DDBJ whole genome shotgun (WGS) entry which is preliminary data.</text>
</comment>
<organism evidence="1">
    <name type="scientific">candidate division WOR-3 bacterium</name>
    <dbReference type="NCBI Taxonomy" id="2052148"/>
    <lineage>
        <taxon>Bacteria</taxon>
        <taxon>Bacteria division WOR-3</taxon>
    </lineage>
</organism>
<dbReference type="EMBL" id="DTOZ01000068">
    <property type="protein sequence ID" value="HGE77886.1"/>
    <property type="molecule type" value="Genomic_DNA"/>
</dbReference>
<protein>
    <submittedName>
        <fullName evidence="1">Uncharacterized protein</fullName>
    </submittedName>
</protein>
<proteinExistence type="predicted"/>